<gene>
    <name evidence="2" type="ORF">SAMN06265218_11029</name>
</gene>
<protein>
    <submittedName>
        <fullName evidence="2">Histidine kinase-, DNA gyrase B-, and HSP90-like ATPase</fullName>
    </submittedName>
</protein>
<dbReference type="InterPro" id="IPR003594">
    <property type="entry name" value="HATPase_dom"/>
</dbReference>
<feature type="domain" description="Histidine kinase/HSP90-like ATPase" evidence="1">
    <location>
        <begin position="2"/>
        <end position="67"/>
    </location>
</feature>
<evidence type="ECO:0000313" key="3">
    <source>
        <dbReference type="Proteomes" id="UP000317593"/>
    </source>
</evidence>
<reference evidence="2 3" key="1">
    <citation type="submission" date="2017-05" db="EMBL/GenBank/DDBJ databases">
        <authorList>
            <person name="Varghese N."/>
            <person name="Submissions S."/>
        </authorList>
    </citation>
    <scope>NUCLEOTIDE SEQUENCE [LARGE SCALE GENOMIC DNA]</scope>
    <source>
        <strain evidence="2 3">DSM 21194</strain>
    </source>
</reference>
<dbReference type="Pfam" id="PF02518">
    <property type="entry name" value="HATPase_c"/>
    <property type="match status" value="1"/>
</dbReference>
<organism evidence="2 3">
    <name type="scientific">Fodinibius sediminis</name>
    <dbReference type="NCBI Taxonomy" id="1214077"/>
    <lineage>
        <taxon>Bacteria</taxon>
        <taxon>Pseudomonadati</taxon>
        <taxon>Balneolota</taxon>
        <taxon>Balneolia</taxon>
        <taxon>Balneolales</taxon>
        <taxon>Balneolaceae</taxon>
        <taxon>Fodinibius</taxon>
    </lineage>
</organism>
<dbReference type="InterPro" id="IPR036890">
    <property type="entry name" value="HATPase_C_sf"/>
</dbReference>
<dbReference type="AlphaFoldDB" id="A0A521DEK9"/>
<accession>A0A521DEK9</accession>
<dbReference type="GO" id="GO:0016301">
    <property type="term" value="F:kinase activity"/>
    <property type="evidence" value="ECO:0007669"/>
    <property type="project" value="UniProtKB-KW"/>
</dbReference>
<dbReference type="OrthoDB" id="9766459at2"/>
<dbReference type="RefSeq" id="WP_142714810.1">
    <property type="nucleotide sequence ID" value="NZ_FXTH01000010.1"/>
</dbReference>
<proteinExistence type="predicted"/>
<evidence type="ECO:0000313" key="2">
    <source>
        <dbReference type="EMBL" id="SMO70234.1"/>
    </source>
</evidence>
<dbReference type="SUPFAM" id="SSF55874">
    <property type="entry name" value="ATPase domain of HSP90 chaperone/DNA topoisomerase II/histidine kinase"/>
    <property type="match status" value="1"/>
</dbReference>
<dbReference type="EMBL" id="FXTH01000010">
    <property type="protein sequence ID" value="SMO70234.1"/>
    <property type="molecule type" value="Genomic_DNA"/>
</dbReference>
<keyword evidence="2" id="KW-0418">Kinase</keyword>
<dbReference type="Gene3D" id="3.30.565.10">
    <property type="entry name" value="Histidine kinase-like ATPase, C-terminal domain"/>
    <property type="match status" value="1"/>
</dbReference>
<dbReference type="Proteomes" id="UP000317593">
    <property type="component" value="Unassembled WGS sequence"/>
</dbReference>
<keyword evidence="2" id="KW-0808">Transferase</keyword>
<evidence type="ECO:0000259" key="1">
    <source>
        <dbReference type="Pfam" id="PF02518"/>
    </source>
</evidence>
<keyword evidence="3" id="KW-1185">Reference proteome</keyword>
<sequence length="68" mass="7697">MIVEDNGLGMDLKKIKDDLLGLNQTFHDNNDSKGGSLYLVHRQMTNFDGKIDVEGQPDKGTQFIINFR</sequence>
<name>A0A521DEK9_9BACT</name>